<accession>A0AAV7EQK8</accession>
<feature type="transmembrane region" description="Helical" evidence="4">
    <location>
        <begin position="281"/>
        <end position="300"/>
    </location>
</feature>
<feature type="transmembrane region" description="Helical" evidence="4">
    <location>
        <begin position="107"/>
        <end position="127"/>
    </location>
</feature>
<evidence type="ECO:0000313" key="6">
    <source>
        <dbReference type="Proteomes" id="UP000825729"/>
    </source>
</evidence>
<name>A0AAV7EQK8_ARIFI</name>
<dbReference type="PANTHER" id="PTHR31218">
    <property type="entry name" value="WAT1-RELATED PROTEIN"/>
    <property type="match status" value="1"/>
</dbReference>
<keyword evidence="2 4" id="KW-1133">Transmembrane helix</keyword>
<sequence length="354" mass="38622">MNQMKSNKGGFCLETAKPALLLVSAALFLATLLTTFQLFVARGISALVLIFYMEVVATVTVSILAFFLEKGKRPSSLFSFKISSYAFLLGLLQIPLGQQMTALSLKYLGATYSSIAINMQMVVVFLFALASRQEKFTMGSIYSQAKLLGLVVSVSGVMVIVLWQGPSLPRSPPSPSRAQPADGDGRTGGVLLFTCVMAGATWNILVERVTEMYPAELSLTALMNFWGTIQSAFVSAIFVSRADWAFKWDGALIVFVFLAGTILGLFFYVQMWCIHKKGPVFVTSFSPLLVVFTHLLEALITRSAHLGSSIGALLVIAGIYLIMWGKAKDRIHEDTMEIVSTKSPLLTDHPQEAC</sequence>
<feature type="transmembrane region" description="Helical" evidence="4">
    <location>
        <begin position="185"/>
        <end position="205"/>
    </location>
</feature>
<protein>
    <recommendedName>
        <fullName evidence="7">WAT1-related protein</fullName>
    </recommendedName>
</protein>
<feature type="transmembrane region" description="Helical" evidence="4">
    <location>
        <begin position="20"/>
        <end position="40"/>
    </location>
</feature>
<feature type="transmembrane region" description="Helical" evidence="4">
    <location>
        <begin position="147"/>
        <end position="165"/>
    </location>
</feature>
<feature type="transmembrane region" description="Helical" evidence="4">
    <location>
        <begin position="306"/>
        <end position="324"/>
    </location>
</feature>
<keyword evidence="3 4" id="KW-0472">Membrane</keyword>
<evidence type="ECO:0000256" key="2">
    <source>
        <dbReference type="ARBA" id="ARBA00022989"/>
    </source>
</evidence>
<evidence type="ECO:0000256" key="1">
    <source>
        <dbReference type="ARBA" id="ARBA00022692"/>
    </source>
</evidence>
<gene>
    <name evidence="5" type="ORF">H6P81_009518</name>
</gene>
<feature type="transmembrane region" description="Helical" evidence="4">
    <location>
        <begin position="217"/>
        <end position="239"/>
    </location>
</feature>
<dbReference type="InterPro" id="IPR030184">
    <property type="entry name" value="WAT1-related"/>
</dbReference>
<keyword evidence="1 4" id="KW-0812">Transmembrane</keyword>
<dbReference type="Proteomes" id="UP000825729">
    <property type="component" value="Unassembled WGS sequence"/>
</dbReference>
<feature type="transmembrane region" description="Helical" evidence="4">
    <location>
        <begin position="75"/>
        <end position="95"/>
    </location>
</feature>
<comment type="caution">
    <text evidence="5">The sequence shown here is derived from an EMBL/GenBank/DDBJ whole genome shotgun (WGS) entry which is preliminary data.</text>
</comment>
<evidence type="ECO:0000256" key="3">
    <source>
        <dbReference type="ARBA" id="ARBA00023136"/>
    </source>
</evidence>
<feature type="transmembrane region" description="Helical" evidence="4">
    <location>
        <begin position="46"/>
        <end position="68"/>
    </location>
</feature>
<organism evidence="5 6">
    <name type="scientific">Aristolochia fimbriata</name>
    <name type="common">White veined hardy Dutchman's pipe vine</name>
    <dbReference type="NCBI Taxonomy" id="158543"/>
    <lineage>
        <taxon>Eukaryota</taxon>
        <taxon>Viridiplantae</taxon>
        <taxon>Streptophyta</taxon>
        <taxon>Embryophyta</taxon>
        <taxon>Tracheophyta</taxon>
        <taxon>Spermatophyta</taxon>
        <taxon>Magnoliopsida</taxon>
        <taxon>Magnoliidae</taxon>
        <taxon>Piperales</taxon>
        <taxon>Aristolochiaceae</taxon>
        <taxon>Aristolochia</taxon>
    </lineage>
</organism>
<proteinExistence type="predicted"/>
<keyword evidence="6" id="KW-1185">Reference proteome</keyword>
<reference evidence="5 6" key="1">
    <citation type="submission" date="2021-07" db="EMBL/GenBank/DDBJ databases">
        <title>The Aristolochia fimbriata genome: insights into angiosperm evolution, floral development and chemical biosynthesis.</title>
        <authorList>
            <person name="Jiao Y."/>
        </authorList>
    </citation>
    <scope>NUCLEOTIDE SEQUENCE [LARGE SCALE GENOMIC DNA]</scope>
    <source>
        <strain evidence="5">IBCAS-2021</strain>
        <tissue evidence="5">Leaf</tissue>
    </source>
</reference>
<dbReference type="GO" id="GO:0016020">
    <property type="term" value="C:membrane"/>
    <property type="evidence" value="ECO:0007669"/>
    <property type="project" value="InterPro"/>
</dbReference>
<evidence type="ECO:0008006" key="7">
    <source>
        <dbReference type="Google" id="ProtNLM"/>
    </source>
</evidence>
<evidence type="ECO:0000256" key="4">
    <source>
        <dbReference type="SAM" id="Phobius"/>
    </source>
</evidence>
<dbReference type="AlphaFoldDB" id="A0AAV7EQK8"/>
<dbReference type="GO" id="GO:0022857">
    <property type="term" value="F:transmembrane transporter activity"/>
    <property type="evidence" value="ECO:0007669"/>
    <property type="project" value="InterPro"/>
</dbReference>
<feature type="transmembrane region" description="Helical" evidence="4">
    <location>
        <begin position="251"/>
        <end position="269"/>
    </location>
</feature>
<evidence type="ECO:0000313" key="5">
    <source>
        <dbReference type="EMBL" id="KAG9449553.1"/>
    </source>
</evidence>
<dbReference type="EMBL" id="JAINDJ010000004">
    <property type="protein sequence ID" value="KAG9449553.1"/>
    <property type="molecule type" value="Genomic_DNA"/>
</dbReference>